<reference evidence="3 4" key="1">
    <citation type="journal article" date="2019" name="Nat. Ecol. Evol.">
        <title>Megaphylogeny resolves global patterns of mushroom evolution.</title>
        <authorList>
            <person name="Varga T."/>
            <person name="Krizsan K."/>
            <person name="Foldi C."/>
            <person name="Dima B."/>
            <person name="Sanchez-Garcia M."/>
            <person name="Sanchez-Ramirez S."/>
            <person name="Szollosi G.J."/>
            <person name="Szarkandi J.G."/>
            <person name="Papp V."/>
            <person name="Albert L."/>
            <person name="Andreopoulos W."/>
            <person name="Angelini C."/>
            <person name="Antonin V."/>
            <person name="Barry K.W."/>
            <person name="Bougher N.L."/>
            <person name="Buchanan P."/>
            <person name="Buyck B."/>
            <person name="Bense V."/>
            <person name="Catcheside P."/>
            <person name="Chovatia M."/>
            <person name="Cooper J."/>
            <person name="Damon W."/>
            <person name="Desjardin D."/>
            <person name="Finy P."/>
            <person name="Geml J."/>
            <person name="Haridas S."/>
            <person name="Hughes K."/>
            <person name="Justo A."/>
            <person name="Karasinski D."/>
            <person name="Kautmanova I."/>
            <person name="Kiss B."/>
            <person name="Kocsube S."/>
            <person name="Kotiranta H."/>
            <person name="LaButti K.M."/>
            <person name="Lechner B.E."/>
            <person name="Liimatainen K."/>
            <person name="Lipzen A."/>
            <person name="Lukacs Z."/>
            <person name="Mihaltcheva S."/>
            <person name="Morgado L.N."/>
            <person name="Niskanen T."/>
            <person name="Noordeloos M.E."/>
            <person name="Ohm R.A."/>
            <person name="Ortiz-Santana B."/>
            <person name="Ovrebo C."/>
            <person name="Racz N."/>
            <person name="Riley R."/>
            <person name="Savchenko A."/>
            <person name="Shiryaev A."/>
            <person name="Soop K."/>
            <person name="Spirin V."/>
            <person name="Szebenyi C."/>
            <person name="Tomsovsky M."/>
            <person name="Tulloss R.E."/>
            <person name="Uehling J."/>
            <person name="Grigoriev I.V."/>
            <person name="Vagvolgyi C."/>
            <person name="Papp T."/>
            <person name="Martin F.M."/>
            <person name="Miettinen O."/>
            <person name="Hibbett D.S."/>
            <person name="Nagy L.G."/>
        </authorList>
    </citation>
    <scope>NUCLEOTIDE SEQUENCE [LARGE SCALE GENOMIC DNA]</scope>
    <source>
        <strain evidence="3 4">CBS 309.79</strain>
    </source>
</reference>
<feature type="chain" id="PRO_5023122330" evidence="2">
    <location>
        <begin position="21"/>
        <end position="230"/>
    </location>
</feature>
<keyword evidence="4" id="KW-1185">Reference proteome</keyword>
<name>A0A5C3QK24_9AGAR</name>
<proteinExistence type="predicted"/>
<evidence type="ECO:0000256" key="2">
    <source>
        <dbReference type="SAM" id="SignalP"/>
    </source>
</evidence>
<dbReference type="Proteomes" id="UP000305067">
    <property type="component" value="Unassembled WGS sequence"/>
</dbReference>
<feature type="region of interest" description="Disordered" evidence="1">
    <location>
        <begin position="146"/>
        <end position="208"/>
    </location>
</feature>
<organism evidence="3 4">
    <name type="scientific">Pterulicium gracile</name>
    <dbReference type="NCBI Taxonomy" id="1884261"/>
    <lineage>
        <taxon>Eukaryota</taxon>
        <taxon>Fungi</taxon>
        <taxon>Dikarya</taxon>
        <taxon>Basidiomycota</taxon>
        <taxon>Agaricomycotina</taxon>
        <taxon>Agaricomycetes</taxon>
        <taxon>Agaricomycetidae</taxon>
        <taxon>Agaricales</taxon>
        <taxon>Pleurotineae</taxon>
        <taxon>Pterulaceae</taxon>
        <taxon>Pterulicium</taxon>
    </lineage>
</organism>
<evidence type="ECO:0000313" key="3">
    <source>
        <dbReference type="EMBL" id="TFL02243.1"/>
    </source>
</evidence>
<feature type="compositionally biased region" description="Basic and acidic residues" evidence="1">
    <location>
        <begin position="159"/>
        <end position="186"/>
    </location>
</feature>
<dbReference type="AlphaFoldDB" id="A0A5C3QK24"/>
<accession>A0A5C3QK24</accession>
<evidence type="ECO:0000313" key="4">
    <source>
        <dbReference type="Proteomes" id="UP000305067"/>
    </source>
</evidence>
<feature type="signal peptide" evidence="2">
    <location>
        <begin position="1"/>
        <end position="20"/>
    </location>
</feature>
<gene>
    <name evidence="3" type="ORF">BDV98DRAFT_56431</name>
</gene>
<sequence>MFSFTKFSVLALAVASSVSAGLIVRQEETPAAGNSTTAGNTKMSFNDEGDIVFEYPSGSVTVGMIDVSTGCRESACQPFINQLPETCDSENCVFIPCTAEGSKNFEDCLNCQFDAAPADVTPEELAEGREYLDTLISGVAEGCAIAGTPLPAGTETDASDEKPLPETDRETPAPATGDEKPADEKPAAGNTDNNNAAQEEEAADAGSGALRTSSVVGAVVGAVGAVMIAL</sequence>
<keyword evidence="2" id="KW-0732">Signal</keyword>
<protein>
    <submittedName>
        <fullName evidence="3">Uncharacterized protein</fullName>
    </submittedName>
</protein>
<evidence type="ECO:0000256" key="1">
    <source>
        <dbReference type="SAM" id="MobiDB-lite"/>
    </source>
</evidence>
<dbReference type="EMBL" id="ML178823">
    <property type="protein sequence ID" value="TFL02243.1"/>
    <property type="molecule type" value="Genomic_DNA"/>
</dbReference>